<dbReference type="GeneID" id="109005961"/>
<dbReference type="SMART" id="SM00184">
    <property type="entry name" value="RING"/>
    <property type="match status" value="1"/>
</dbReference>
<dbReference type="GO" id="GO:0061630">
    <property type="term" value="F:ubiquitin protein ligase activity"/>
    <property type="evidence" value="ECO:0000318"/>
    <property type="project" value="GO_Central"/>
</dbReference>
<dbReference type="Gramene" id="Jr12_11500_p1">
    <property type="protein sequence ID" value="cds.Jr12_11500_p1"/>
    <property type="gene ID" value="Jr12_11500"/>
</dbReference>
<dbReference type="InterPro" id="IPR013083">
    <property type="entry name" value="Znf_RING/FYVE/PHD"/>
</dbReference>
<keyword evidence="4" id="KW-0479">Metal-binding</keyword>
<dbReference type="Gene3D" id="3.30.40.10">
    <property type="entry name" value="Zinc/RING finger domain, C3HC4 (zinc finger)"/>
    <property type="match status" value="1"/>
</dbReference>
<dbReference type="SUPFAM" id="SSF57850">
    <property type="entry name" value="RING/U-box"/>
    <property type="match status" value="1"/>
</dbReference>
<dbReference type="GO" id="GO:0008270">
    <property type="term" value="F:zinc ion binding"/>
    <property type="evidence" value="ECO:0007669"/>
    <property type="project" value="UniProtKB-KW"/>
</dbReference>
<gene>
    <name evidence="10" type="primary">LOC109005961</name>
</gene>
<evidence type="ECO:0000313" key="9">
    <source>
        <dbReference type="Proteomes" id="UP000235220"/>
    </source>
</evidence>
<keyword evidence="7" id="KW-0805">Transcription regulation</keyword>
<evidence type="ECO:0000256" key="4">
    <source>
        <dbReference type="ARBA" id="ARBA00022723"/>
    </source>
</evidence>
<evidence type="ECO:0000313" key="10">
    <source>
        <dbReference type="RefSeq" id="XP_018840627.1"/>
    </source>
</evidence>
<dbReference type="Proteomes" id="UP000235220">
    <property type="component" value="Chromosome 12"/>
</dbReference>
<comment type="catalytic activity">
    <reaction evidence="1">
        <text>S-ubiquitinyl-[E2 ubiquitin-conjugating enzyme]-L-cysteine + [acceptor protein]-L-lysine = [E2 ubiquitin-conjugating enzyme]-L-cysteine + N(6)-ubiquitinyl-[acceptor protein]-L-lysine.</text>
        <dbReference type="EC" id="2.3.2.27"/>
    </reaction>
</comment>
<evidence type="ECO:0000256" key="8">
    <source>
        <dbReference type="ARBA" id="ARBA00023163"/>
    </source>
</evidence>
<keyword evidence="8" id="KW-0804">Transcription</keyword>
<proteinExistence type="predicted"/>
<keyword evidence="3" id="KW-0808">Transferase</keyword>
<accession>A0A2I4G9Q4</accession>
<dbReference type="KEGG" id="jre:109005961"/>
<keyword evidence="5" id="KW-0863">Zinc-finger</keyword>
<sequence>MKREKFVSEVIWPAIRGKSCPICLKDLEFRGVAVLTVCTHAYCVECIRKWSNLRRRCPLCNADFDSWFCKINLSSRTFCKERLSALNNRTRNVDVEVELSRRIDSRRIVRRTRDELYTVSRRTRPLPWQRSFGRPGSVPPDVIAERKLQWRASMYGLGLRAIPLSPRNCIEQNFLGNIVARQKIIQRIEPWIWRELQAILGDPDPSVIVHVATSLFIASLEKKNNANSEQLDGEDNLMAPLRPFLQDRTNMFLHELRCFAESSLNVEAYDAVVEYE</sequence>
<organism evidence="9 10">
    <name type="scientific">Juglans regia</name>
    <name type="common">English walnut</name>
    <dbReference type="NCBI Taxonomy" id="51240"/>
    <lineage>
        <taxon>Eukaryota</taxon>
        <taxon>Viridiplantae</taxon>
        <taxon>Streptophyta</taxon>
        <taxon>Embryophyta</taxon>
        <taxon>Tracheophyta</taxon>
        <taxon>Spermatophyta</taxon>
        <taxon>Magnoliopsida</taxon>
        <taxon>eudicotyledons</taxon>
        <taxon>Gunneridae</taxon>
        <taxon>Pentapetalae</taxon>
        <taxon>rosids</taxon>
        <taxon>fabids</taxon>
        <taxon>Fagales</taxon>
        <taxon>Juglandaceae</taxon>
        <taxon>Juglans</taxon>
    </lineage>
</organism>
<dbReference type="EC" id="2.3.2.27" evidence="2"/>
<evidence type="ECO:0000256" key="2">
    <source>
        <dbReference type="ARBA" id="ARBA00012483"/>
    </source>
</evidence>
<reference evidence="10" key="1">
    <citation type="submission" date="2025-08" db="UniProtKB">
        <authorList>
            <consortium name="RefSeq"/>
        </authorList>
    </citation>
    <scope>IDENTIFICATION</scope>
    <source>
        <tissue evidence="10">Leaves</tissue>
    </source>
</reference>
<evidence type="ECO:0000256" key="7">
    <source>
        <dbReference type="ARBA" id="ARBA00023015"/>
    </source>
</evidence>
<dbReference type="PROSITE" id="PS00518">
    <property type="entry name" value="ZF_RING_1"/>
    <property type="match status" value="1"/>
</dbReference>
<dbReference type="GO" id="GO:0000209">
    <property type="term" value="P:protein polyubiquitination"/>
    <property type="evidence" value="ECO:0000318"/>
    <property type="project" value="GO_Central"/>
</dbReference>
<dbReference type="RefSeq" id="XP_018840627.1">
    <property type="nucleotide sequence ID" value="XM_018985082.2"/>
</dbReference>
<protein>
    <recommendedName>
        <fullName evidence="2">RING-type E3 ubiquitin transferase</fullName>
        <ecNumber evidence="2">2.3.2.27</ecNumber>
    </recommendedName>
</protein>
<keyword evidence="9" id="KW-1185">Reference proteome</keyword>
<dbReference type="PANTHER" id="PTHR46077">
    <property type="entry name" value="E3 UBIQUITIN-PROTEIN LIGASE TOPORS"/>
    <property type="match status" value="1"/>
</dbReference>
<dbReference type="InterPro" id="IPR001841">
    <property type="entry name" value="Znf_RING"/>
</dbReference>
<dbReference type="InterPro" id="IPR017907">
    <property type="entry name" value="Znf_RING_CS"/>
</dbReference>
<evidence type="ECO:0000256" key="3">
    <source>
        <dbReference type="ARBA" id="ARBA00022679"/>
    </source>
</evidence>
<dbReference type="PROSITE" id="PS50089">
    <property type="entry name" value="ZF_RING_2"/>
    <property type="match status" value="1"/>
</dbReference>
<dbReference type="AlphaFoldDB" id="A0A2I4G9Q4"/>
<dbReference type="OrthoDB" id="5600418at2759"/>
<dbReference type="PANTHER" id="PTHR46077:SF1">
    <property type="entry name" value="TOP1 BINDING ARGININE_SERINE RICH PROTEIN, E3 UBIQUITIN LIGASE"/>
    <property type="match status" value="1"/>
</dbReference>
<keyword evidence="6" id="KW-0862">Zinc</keyword>
<evidence type="ECO:0000256" key="5">
    <source>
        <dbReference type="ARBA" id="ARBA00022771"/>
    </source>
</evidence>
<dbReference type="FunCoup" id="A0A2I4G9Q4">
    <property type="interactions" value="76"/>
</dbReference>
<evidence type="ECO:0000256" key="1">
    <source>
        <dbReference type="ARBA" id="ARBA00000900"/>
    </source>
</evidence>
<dbReference type="GO" id="GO:0006513">
    <property type="term" value="P:protein monoubiquitination"/>
    <property type="evidence" value="ECO:0000318"/>
    <property type="project" value="GO_Central"/>
</dbReference>
<name>A0A2I4G9Q4_JUGRE</name>
<evidence type="ECO:0000256" key="6">
    <source>
        <dbReference type="ARBA" id="ARBA00022833"/>
    </source>
</evidence>
<dbReference type="Pfam" id="PF13639">
    <property type="entry name" value="zf-RING_2"/>
    <property type="match status" value="1"/>
</dbReference>
<dbReference type="STRING" id="51240.A0A2I4G9Q4"/>